<organism evidence="2 3">
    <name type="scientific">Butyrivibrio hungatei</name>
    <dbReference type="NCBI Taxonomy" id="185008"/>
    <lineage>
        <taxon>Bacteria</taxon>
        <taxon>Bacillati</taxon>
        <taxon>Bacillota</taxon>
        <taxon>Clostridia</taxon>
        <taxon>Lachnospirales</taxon>
        <taxon>Lachnospiraceae</taxon>
        <taxon>Butyrivibrio</taxon>
    </lineage>
</organism>
<dbReference type="Proteomes" id="UP000179284">
    <property type="component" value="Chromosome I"/>
</dbReference>
<evidence type="ECO:0000313" key="3">
    <source>
        <dbReference type="Proteomes" id="UP000179284"/>
    </source>
</evidence>
<keyword evidence="3" id="KW-1185">Reference proteome</keyword>
<dbReference type="AlphaFoldDB" id="A0A1D9P496"/>
<dbReference type="RefSeq" id="WP_071177032.1">
    <property type="nucleotide sequence ID" value="NZ_CP017831.1"/>
</dbReference>
<proteinExistence type="predicted"/>
<evidence type="ECO:0000313" key="2">
    <source>
        <dbReference type="EMBL" id="AOZ97427.1"/>
    </source>
</evidence>
<dbReference type="PROSITE" id="PS51257">
    <property type="entry name" value="PROKAR_LIPOPROTEIN"/>
    <property type="match status" value="1"/>
</dbReference>
<evidence type="ECO:0000256" key="1">
    <source>
        <dbReference type="SAM" id="Phobius"/>
    </source>
</evidence>
<dbReference type="EMBL" id="CP017831">
    <property type="protein sequence ID" value="AOZ97427.1"/>
    <property type="molecule type" value="Genomic_DNA"/>
</dbReference>
<dbReference type="OrthoDB" id="996097at2"/>
<reference evidence="2" key="3">
    <citation type="journal article" date="2019" name="Appl. Environ. Microbiol.">
        <title>Butyrivibrio hungatei MB2003 Competes Effectively for Soluble Sugars Released by Butyrivibrio proteoclasticus B316(T) during Growth on Xylan or Pectin.</title>
        <authorList>
            <person name="Palevich N."/>
            <person name="Kelly W.J."/>
            <person name="Ganesh S."/>
            <person name="Rakonjac J."/>
            <person name="Attwood G.T."/>
        </authorList>
    </citation>
    <scope>NUCLEOTIDE SEQUENCE</scope>
    <source>
        <strain evidence="2">MB2003</strain>
    </source>
</reference>
<dbReference type="KEGG" id="bhu:bhn_I2395"/>
<keyword evidence="1" id="KW-1133">Transmembrane helix</keyword>
<reference evidence="2" key="2">
    <citation type="journal article" date="2018" name="Nat. Biotechnol.">
        <title>Cultivation and sequencing of rumen microbiome members from the Hungate1000 Collection.</title>
        <authorList>
            <consortium name="Hungate1000 project collaborators"/>
            <person name="Seshadri R."/>
            <person name="Leahy S.C."/>
            <person name="Attwood G.T."/>
            <person name="Teh K.H."/>
            <person name="Lambie S.C."/>
            <person name="Cookson A.L."/>
            <person name="Eloe-Fadrosh E.A."/>
            <person name="Pavlopoulos G.A."/>
            <person name="Hadjithomas M."/>
            <person name="Varghese N.J."/>
            <person name="Paez-Espino D."/>
            <person name="Perry R."/>
            <person name="Henderson G."/>
            <person name="Creevey C.J."/>
            <person name="Terrapon N."/>
            <person name="Lapebie P."/>
            <person name="Drula E."/>
            <person name="Lombard V."/>
            <person name="Rubin E."/>
            <person name="Kyrpides N.C."/>
            <person name="Henrissat B."/>
            <person name="Woyke T."/>
            <person name="Ivanova N.N."/>
            <person name="Kelly W.J."/>
        </authorList>
    </citation>
    <scope>NUCLEOTIDE SEQUENCE</scope>
    <source>
        <strain evidence="2">MB2003</strain>
    </source>
</reference>
<sequence length="362" mass="41972">MSGKKWFASIIIMCLAALLVLSGCVFWTDPFFHYRSPRDYFYYDLEEQRYQNDGITRHFDYDAIITGTSMCENFSASEFDSVFGTNSIKVTFSGATYKEIEENLKASFNSGHSPKYVLRGLDYSLLVRDKDELRLDMGQYPDYLTNRNPFDDVKYLLNRDAIVNYTLPILLRYLKGQEGGHTSFDSYSYTASRNTFDSAVVLNGRTSFADPVTINEATEDETNMLTGNIEYNVISMAKEHPETTFLYFFPPYSMDYFGIIREEGNLSKELEYKRQAIDMMLEYDNIHVYSFTMATDITTDLDRYRDPAHYDEDVNSWIIQKIGECEVSGAESEYRITKDNVEEYSAKEKELLENFDYNSLIG</sequence>
<feature type="transmembrane region" description="Helical" evidence="1">
    <location>
        <begin position="6"/>
        <end position="28"/>
    </location>
</feature>
<protein>
    <submittedName>
        <fullName evidence="2">Uncharacterized protein</fullName>
    </submittedName>
</protein>
<keyword evidence="1" id="KW-0812">Transmembrane</keyword>
<keyword evidence="1" id="KW-0472">Membrane</keyword>
<reference evidence="2" key="4">
    <citation type="journal article" date="2019" name="Appl. Environ. Microbiol.">
        <title>Comparative Genomics of Rumen Butyrivibrio spp. Uncovers a Continuum of Polysaccharide-Degrading Capabilities.</title>
        <authorList>
            <person name="Palevich N."/>
            <person name="Kelly W.J."/>
            <person name="Leahy S.C."/>
            <person name="Denman S."/>
            <person name="Altermann E."/>
            <person name="Rakonjac J."/>
            <person name="Attwood G.T."/>
        </authorList>
    </citation>
    <scope>NUCLEOTIDE SEQUENCE</scope>
    <source>
        <strain evidence="2">MB2003</strain>
    </source>
</reference>
<reference evidence="2" key="5">
    <citation type="journal article" date="2022" name="Genomics">
        <title>Genomic architecture of three newly isolated unclassified Butyrivibrio species elucidate their potential role in the rumen ecosystem.</title>
        <authorList>
            <person name="Sengupta K."/>
            <person name="Hivarkar S.S."/>
            <person name="Palevich N."/>
            <person name="Chaudhary P.P."/>
            <person name="Dhakephalkar P.K."/>
            <person name="Dagar S.S."/>
        </authorList>
    </citation>
    <scope>NUCLEOTIDE SEQUENCE</scope>
    <source>
        <strain evidence="2">MB2003</strain>
    </source>
</reference>
<name>A0A1D9P496_9FIRM</name>
<gene>
    <name evidence="2" type="ORF">bhn_I2395</name>
</gene>
<accession>A0A1D9P496</accession>
<reference evidence="2" key="1">
    <citation type="journal article" date="2017" name="Stand. Genomic Sci.">
        <title>The complete genome sequence of the rumen bacterium Butyrivibrio hungatei MB2003.</title>
        <authorList>
            <person name="Palevich N."/>
            <person name="Kelly W.J."/>
            <person name="Leahy S.C."/>
            <person name="Altermann E."/>
            <person name="Rakonjac J."/>
            <person name="Attwood G.T."/>
        </authorList>
    </citation>
    <scope>NUCLEOTIDE SEQUENCE</scope>
    <source>
        <strain evidence="2">MB2003</strain>
    </source>
</reference>